<evidence type="ECO:0000313" key="1">
    <source>
        <dbReference type="EMBL" id="CDW51125.1"/>
    </source>
</evidence>
<organism evidence="1">
    <name type="scientific">Lepeophtheirus salmonis</name>
    <name type="common">Salmon louse</name>
    <name type="synonym">Caligus salmonis</name>
    <dbReference type="NCBI Taxonomy" id="72036"/>
    <lineage>
        <taxon>Eukaryota</taxon>
        <taxon>Metazoa</taxon>
        <taxon>Ecdysozoa</taxon>
        <taxon>Arthropoda</taxon>
        <taxon>Crustacea</taxon>
        <taxon>Multicrustacea</taxon>
        <taxon>Hexanauplia</taxon>
        <taxon>Copepoda</taxon>
        <taxon>Siphonostomatoida</taxon>
        <taxon>Caligidae</taxon>
        <taxon>Lepeophtheirus</taxon>
    </lineage>
</organism>
<accession>A0A0K2VLD1</accession>
<sequence>FFLLISQSWTTMVKIQLKNIKQRGSSMPSFIQGKKISRRKLASQNSNRRTRYKAKTYKAVTCKGKMLKVNPVEVKRGTAEDLSTLTELLVCLGQKGCKPL</sequence>
<name>A0A0K2VLD1_LEPSM</name>
<dbReference type="AlphaFoldDB" id="A0A0K2VLD1"/>
<feature type="non-terminal residue" evidence="1">
    <location>
        <position position="1"/>
    </location>
</feature>
<reference evidence="1" key="1">
    <citation type="submission" date="2014-05" db="EMBL/GenBank/DDBJ databases">
        <authorList>
            <person name="Chronopoulou M."/>
        </authorList>
    </citation>
    <scope>NUCLEOTIDE SEQUENCE</scope>
    <source>
        <tissue evidence="1">Whole organism</tissue>
    </source>
</reference>
<dbReference type="EMBL" id="HACA01033763">
    <property type="protein sequence ID" value="CDW51125.1"/>
    <property type="molecule type" value="Transcribed_RNA"/>
</dbReference>
<protein>
    <submittedName>
        <fullName evidence="1">Uncharacterized protein</fullName>
    </submittedName>
</protein>
<proteinExistence type="predicted"/>